<accession>A0A8H2XV22</accession>
<dbReference type="EMBL" id="CAJMXA010000478">
    <property type="protein sequence ID" value="CAE6432312.1"/>
    <property type="molecule type" value="Genomic_DNA"/>
</dbReference>
<comment type="caution">
    <text evidence="1">The sequence shown here is derived from an EMBL/GenBank/DDBJ whole genome shotgun (WGS) entry which is preliminary data.</text>
</comment>
<evidence type="ECO:0008006" key="3">
    <source>
        <dbReference type="Google" id="ProtNLM"/>
    </source>
</evidence>
<evidence type="ECO:0000313" key="2">
    <source>
        <dbReference type="Proteomes" id="UP000663853"/>
    </source>
</evidence>
<dbReference type="Proteomes" id="UP000663853">
    <property type="component" value="Unassembled WGS sequence"/>
</dbReference>
<dbReference type="PANTHER" id="PTHR14187:SF5">
    <property type="entry name" value="HEAT SHOCK 70 KDA PROTEIN 12A"/>
    <property type="match status" value="1"/>
</dbReference>
<evidence type="ECO:0000313" key="1">
    <source>
        <dbReference type="EMBL" id="CAE6432312.1"/>
    </source>
</evidence>
<sequence length="428" mass="47571">MSVNAIQRPLYGPWEGESTIVIGIDIGTTHSGVAFAFLEQGVKQGIHHVTKWPGQELHHQQSRIPTLVWYDTNQRAVSFGAEARLHNIEEAEDNGWFLAKHFKLHLYRNEHNLNIPSLPPGVSLQQIYSDFLGYLLEHTRVFFEEHIVDGIRIWERYSPTVQIVIAHPNGWGIREQAFLRLAAVNAGLVDAAKAERNVQFVTEAEASVHFCIHHTNLGDHLQPGTNFVVCDAGGSTVDTTLYSVTSAPPVLELKEKRTSACVQAGAIFVDFEVEKFLQRSLADAGLDQVQVADYVKAGVKDFEYHAKRAFNGRTDGQSITVTGFHFNNPAIGVRRGRMTISGPVIKGFFDVCVKDIIGSIDVQLSGFNVSVGLEIVLTYVENYRSAMGHKDVQLVSHMILPLKRLQMELCYGVLRIGLQPAPHDSPMA</sequence>
<organism evidence="1 2">
    <name type="scientific">Rhizoctonia solani</name>
    <dbReference type="NCBI Taxonomy" id="456999"/>
    <lineage>
        <taxon>Eukaryota</taxon>
        <taxon>Fungi</taxon>
        <taxon>Dikarya</taxon>
        <taxon>Basidiomycota</taxon>
        <taxon>Agaricomycotina</taxon>
        <taxon>Agaricomycetes</taxon>
        <taxon>Cantharellales</taxon>
        <taxon>Ceratobasidiaceae</taxon>
        <taxon>Rhizoctonia</taxon>
    </lineage>
</organism>
<name>A0A8H2XV22_9AGAM</name>
<protein>
    <recommendedName>
        <fullName evidence="3">Heat shock 70 kDa protein 12A</fullName>
    </recommendedName>
</protein>
<reference evidence="1" key="1">
    <citation type="submission" date="2021-01" db="EMBL/GenBank/DDBJ databases">
        <authorList>
            <person name="Kaushik A."/>
        </authorList>
    </citation>
    <scope>NUCLEOTIDE SEQUENCE</scope>
    <source>
        <strain evidence="1">AG6-10EEA</strain>
    </source>
</reference>
<dbReference type="SUPFAM" id="SSF53067">
    <property type="entry name" value="Actin-like ATPase domain"/>
    <property type="match status" value="1"/>
</dbReference>
<dbReference type="InterPro" id="IPR043129">
    <property type="entry name" value="ATPase_NBD"/>
</dbReference>
<dbReference type="PANTHER" id="PTHR14187">
    <property type="entry name" value="ALPHA KINASE/ELONGATION FACTOR 2 KINASE"/>
    <property type="match status" value="1"/>
</dbReference>
<dbReference type="CDD" id="cd10170">
    <property type="entry name" value="ASKHA_NBD_HSP70"/>
    <property type="match status" value="1"/>
</dbReference>
<dbReference type="Gene3D" id="3.30.420.40">
    <property type="match status" value="1"/>
</dbReference>
<gene>
    <name evidence="1" type="ORF">RDB_LOCUS25574</name>
</gene>
<proteinExistence type="predicted"/>
<dbReference type="AlphaFoldDB" id="A0A8H2XV22"/>